<keyword evidence="3" id="KW-1185">Reference proteome</keyword>
<dbReference type="InterPro" id="IPR002035">
    <property type="entry name" value="VWF_A"/>
</dbReference>
<protein>
    <submittedName>
        <fullName evidence="2">VWA domain-containing protein</fullName>
    </submittedName>
</protein>
<dbReference type="EMBL" id="JBHSWI010000001">
    <property type="protein sequence ID" value="MFC6645221.1"/>
    <property type="molecule type" value="Genomic_DNA"/>
</dbReference>
<dbReference type="Gene3D" id="3.40.50.410">
    <property type="entry name" value="von Willebrand factor, type A domain"/>
    <property type="match status" value="1"/>
</dbReference>
<dbReference type="SUPFAM" id="SSF53300">
    <property type="entry name" value="vWA-like"/>
    <property type="match status" value="1"/>
</dbReference>
<evidence type="ECO:0000313" key="3">
    <source>
        <dbReference type="Proteomes" id="UP001596391"/>
    </source>
</evidence>
<name>A0ABW1Z954_9BACT</name>
<dbReference type="Pfam" id="PF13519">
    <property type="entry name" value="VWA_2"/>
    <property type="match status" value="1"/>
</dbReference>
<organism evidence="2 3">
    <name type="scientific">Granulicella cerasi</name>
    <dbReference type="NCBI Taxonomy" id="741063"/>
    <lineage>
        <taxon>Bacteria</taxon>
        <taxon>Pseudomonadati</taxon>
        <taxon>Acidobacteriota</taxon>
        <taxon>Terriglobia</taxon>
        <taxon>Terriglobales</taxon>
        <taxon>Acidobacteriaceae</taxon>
        <taxon>Granulicella</taxon>
    </lineage>
</organism>
<accession>A0ABW1Z954</accession>
<evidence type="ECO:0000313" key="2">
    <source>
        <dbReference type="EMBL" id="MFC6645221.1"/>
    </source>
</evidence>
<comment type="caution">
    <text evidence="2">The sequence shown here is derived from an EMBL/GenBank/DDBJ whole genome shotgun (WGS) entry which is preliminary data.</text>
</comment>
<sequence length="408" mass="45545">MKLTRYTRFTGDLSTSFALDDLMQALSDFLLDSGFQDPFSPFSNDGEQTMDNLRDAIRQQLDSGELLDEDSQDKYDELPDEGKEELVDKIIQRMKDEAYLTAEDPSDAQGQGETGEGESATFEVTSKGMDFLGYNALRDLLGPLGKSSAGRHSTLFEAAGVETNGSSKPYEFGDSLNLDITTTLNSVFAREGMSADGKLNLEYSDLHVQQSDFYSSCATVVLLDCSHSMILYGEDRFTPAKRVAMALSHLIRTQYPGDSIDLVLFHDSAEHIPISELPRVKVGPHYTNTREGLRVAQRILKRSAKDMKQIVMITDGKPSALTLDDGRIYKNAFGLDPIVIAETLEEVSRCKRANIMINTFMLTDDFPLVQFVRQVSAMCRGKAYFTTPQTLGNYLLMDFMSRRSKHVN</sequence>
<evidence type="ECO:0000259" key="1">
    <source>
        <dbReference type="Pfam" id="PF13519"/>
    </source>
</evidence>
<reference evidence="3" key="1">
    <citation type="journal article" date="2019" name="Int. J. Syst. Evol. Microbiol.">
        <title>The Global Catalogue of Microorganisms (GCM) 10K type strain sequencing project: providing services to taxonomists for standard genome sequencing and annotation.</title>
        <authorList>
            <consortium name="The Broad Institute Genomics Platform"/>
            <consortium name="The Broad Institute Genome Sequencing Center for Infectious Disease"/>
            <person name="Wu L."/>
            <person name="Ma J."/>
        </authorList>
    </citation>
    <scope>NUCLEOTIDE SEQUENCE [LARGE SCALE GENOMIC DNA]</scope>
    <source>
        <strain evidence="3">CGMCC 1.16026</strain>
    </source>
</reference>
<dbReference type="Proteomes" id="UP001596391">
    <property type="component" value="Unassembled WGS sequence"/>
</dbReference>
<dbReference type="InterPro" id="IPR036465">
    <property type="entry name" value="vWFA_dom_sf"/>
</dbReference>
<dbReference type="CDD" id="cd00198">
    <property type="entry name" value="vWFA"/>
    <property type="match status" value="1"/>
</dbReference>
<feature type="domain" description="VWFA" evidence="1">
    <location>
        <begin position="219"/>
        <end position="317"/>
    </location>
</feature>
<gene>
    <name evidence="2" type="ORF">ACFQBQ_06380</name>
</gene>
<dbReference type="RefSeq" id="WP_263371605.1">
    <property type="nucleotide sequence ID" value="NZ_JAGSYD010000003.1"/>
</dbReference>
<proteinExistence type="predicted"/>